<proteinExistence type="predicted"/>
<accession>A0AB39Q877</accession>
<evidence type="ECO:0000313" key="1">
    <source>
        <dbReference type="EMBL" id="XDQ38687.1"/>
    </source>
</evidence>
<sequence length="213" mass="24324">MTRLQRLDWSRIEVAEHVAGQVTHMIGSPGALRELIDNALDDTQLLGLSEQQWWGDRIVLFDDPDSMLRIRLHRFDQGTHFPHSHRWPFHTRILKGRYLHRLYGPESYVKAQLDVEHPKPLVPSTIRTEGEGSSYAIDQHMVHSVTSATNTFSLVIQGPRLKAESLRTAQNGAIIWKGGRATENKVAVEQVEMPKDRLLEVRELALRSGVIDR</sequence>
<gene>
    <name evidence="1" type="ORF">AB5J49_37980</name>
</gene>
<protein>
    <submittedName>
        <fullName evidence="1">Uncharacterized protein</fullName>
    </submittedName>
</protein>
<reference evidence="1" key="1">
    <citation type="submission" date="2024-07" db="EMBL/GenBank/DDBJ databases">
        <authorList>
            <person name="Yu S.T."/>
        </authorList>
    </citation>
    <scope>NUCLEOTIDE SEQUENCE</scope>
    <source>
        <strain evidence="1">R28</strain>
    </source>
</reference>
<name>A0AB39Q877_9ACTN</name>
<dbReference type="SUPFAM" id="SSF51182">
    <property type="entry name" value="RmlC-like cupins"/>
    <property type="match status" value="1"/>
</dbReference>
<dbReference type="InterPro" id="IPR011051">
    <property type="entry name" value="RmlC_Cupin_sf"/>
</dbReference>
<organism evidence="1">
    <name type="scientific">Streptomyces sp. R28</name>
    <dbReference type="NCBI Taxonomy" id="3238628"/>
    <lineage>
        <taxon>Bacteria</taxon>
        <taxon>Bacillati</taxon>
        <taxon>Actinomycetota</taxon>
        <taxon>Actinomycetes</taxon>
        <taxon>Kitasatosporales</taxon>
        <taxon>Streptomycetaceae</taxon>
        <taxon>Streptomyces</taxon>
    </lineage>
</organism>
<dbReference type="RefSeq" id="WP_369173389.1">
    <property type="nucleotide sequence ID" value="NZ_CP163439.1"/>
</dbReference>
<dbReference type="AlphaFoldDB" id="A0AB39Q877"/>
<dbReference type="EMBL" id="CP163439">
    <property type="protein sequence ID" value="XDQ38687.1"/>
    <property type="molecule type" value="Genomic_DNA"/>
</dbReference>